<proteinExistence type="predicted"/>
<gene>
    <name evidence="1" type="ORF">SAMN05216267_104046</name>
</gene>
<evidence type="ECO:0008006" key="3">
    <source>
        <dbReference type="Google" id="ProtNLM"/>
    </source>
</evidence>
<dbReference type="STRING" id="310780.SAMN05216267_104046"/>
<reference evidence="1 2" key="1">
    <citation type="submission" date="2016-10" db="EMBL/GenBank/DDBJ databases">
        <authorList>
            <person name="de Groot N.N."/>
        </authorList>
    </citation>
    <scope>NUCLEOTIDE SEQUENCE [LARGE SCALE GENOMIC DNA]</scope>
    <source>
        <strain evidence="1 2">CGMCC 4.2026</strain>
    </source>
</reference>
<evidence type="ECO:0000313" key="2">
    <source>
        <dbReference type="Proteomes" id="UP000181951"/>
    </source>
</evidence>
<keyword evidence="2" id="KW-1185">Reference proteome</keyword>
<organism evidence="1 2">
    <name type="scientific">Actinacidiphila rubida</name>
    <dbReference type="NCBI Taxonomy" id="310780"/>
    <lineage>
        <taxon>Bacteria</taxon>
        <taxon>Bacillati</taxon>
        <taxon>Actinomycetota</taxon>
        <taxon>Actinomycetes</taxon>
        <taxon>Kitasatosporales</taxon>
        <taxon>Streptomycetaceae</taxon>
        <taxon>Actinacidiphila</taxon>
    </lineage>
</organism>
<dbReference type="Proteomes" id="UP000181951">
    <property type="component" value="Unassembled WGS sequence"/>
</dbReference>
<name>A0A1H8SA64_9ACTN</name>
<accession>A0A1H8SA64</accession>
<sequence length="242" mass="24167">MDRLGTTVREQVALGRLLPLGTPDDPLWITERAAAGVLRRAADALPGVRLGPVAILLDGPAGEVPDAAPPGALPHGPLRIEADVETTVDEPLPVVVARLRDALWQEAEDALGATVTAVDLAVTGILDGPVPPDGGRDGAPADDGVRGADPDAYDALAASVAAAVCAVTGVRGLTRHLGTLPGVRVTDDGDAPGRRRVQLQIAVGPGRAPLPVARDAAAAAATAAAAGALGPVSVALVVTDAF</sequence>
<dbReference type="AlphaFoldDB" id="A0A1H8SA64"/>
<dbReference type="EMBL" id="FODD01000040">
    <property type="protein sequence ID" value="SEO75522.1"/>
    <property type="molecule type" value="Genomic_DNA"/>
</dbReference>
<protein>
    <recommendedName>
        <fullName evidence="3">Nucleopolyhedrovirus P10 family protein</fullName>
    </recommendedName>
</protein>
<dbReference type="RefSeq" id="WP_075018001.1">
    <property type="nucleotide sequence ID" value="NZ_FODD01000040.1"/>
</dbReference>
<dbReference type="OrthoDB" id="4247181at2"/>
<evidence type="ECO:0000313" key="1">
    <source>
        <dbReference type="EMBL" id="SEO75522.1"/>
    </source>
</evidence>